<dbReference type="Proteomes" id="UP001303473">
    <property type="component" value="Unassembled WGS sequence"/>
</dbReference>
<keyword evidence="5" id="KW-1185">Reference proteome</keyword>
<feature type="domain" description="LRR-containing protein second PH" evidence="3">
    <location>
        <begin position="283"/>
        <end position="410"/>
    </location>
</feature>
<dbReference type="PANTHER" id="PTHR24111">
    <property type="entry name" value="LEUCINE-RICH REPEAT-CONTAINING PROTEIN 34"/>
    <property type="match status" value="1"/>
</dbReference>
<dbReference type="InterPro" id="IPR057334">
    <property type="entry name" value="PH_2nd_LRR"/>
</dbReference>
<evidence type="ECO:0000259" key="3">
    <source>
        <dbReference type="Pfam" id="PF25353"/>
    </source>
</evidence>
<keyword evidence="1" id="KW-0677">Repeat</keyword>
<sequence>MDLGRKRRNVLVLPKTAESDASDAAPSPATTIPSSPTSSDGDRRAFSFSSIKNRTWRSLSSRDVASEGSSSMRSPSTHGRKLSKTRTSSSVSTFEILNRRSSGFSDDRGRISLTADTMSTTSSSIVDWRTQNVEGFAPLESDTQLLKTKTPYLVVTTDYLVKLKCRADVLALFPQLSDKPKPESSTSSTPEPLMVIPMASVVSVFVAESTRPSFGIEVWWRSMSGVSFYHAAFFFNLPERDEQMHHIRRSMRPSQHDGSDVPRCSQDVISLMNPIHETEEPNFKHRKLDVFAVVPRGNTRKECCPKSEDSTKKLHEGPSFYLVVGPHLCYFVEVHKGKGGDPVSQHKTFGTVTLETFKGDWIRHQERFNITFRDPFKAPVTLELASRYYRQIIRVFGKTDRFLRPAWPQVWQTLEVFRIAGLKEPEFHLPTGEDFGSVKRTLDAYLAAYRCHPVEWEINWKTQFAPEFRLLPPKRGSPYSALQLLAVLRALRYNDYFNSLSFRDIDLAVLWNVEDTSAKKSNIAYLSRTCVALGEDDIELLKISPLLHQEFHALAYCSENLRQIDFTNSSASAISRWKHARNTPHTLQFLTPILHLLRSGITRCNRLILSGNMLLRPDIEDIAETLKKGSIQTLDVSRCGLDDMSLRDSIIAPLFDRPRFLQVLNLSGNPGRISARFVPGIVERFLELRQLNLCGAIQGDIDGPLLPCDALDRLRFLEELDIANFKVNDATLLDLEQFLLQRGWRMDEGQPSSLRRLALDNCGITGIQAARLFNALGQNHGIHLSLNSNPLEEGIEYLAHSIRENHGPAGLSMEMVEFKDEHKYLLLIKALTETWYLSTLSLVGTTATSTAHEACSKETISTLENFFAHNRSIRSLDYSGFCGKLDDGQLAKGFGRSLIGLTKNKTMTHLRIRNQNLHDDAGTLGTVLRENERLIMFDCQDNNLNLTSLQFLVSSLKDNTHIIEFPFSKAERDTIWQNILSGLHRQPQPPMTKSGGSNGGKNPLKQQELMLWNMFCSKFEELDGYLQRNRTALELTSGEVLNFENTSNDSRGVADGRGWPTLELKAWPREDTGNGKGPGMDKMMDGAADNTTLRRATVHSSAMVIDTSASASYRVRQPEDGMVSPVDTLDPVSEISTPPELASPATSEDMAFRKILVDFGQAGFDDSNPERPLLGGDRQSQS</sequence>
<evidence type="ECO:0000313" key="5">
    <source>
        <dbReference type="Proteomes" id="UP001303473"/>
    </source>
</evidence>
<dbReference type="Pfam" id="PF25353">
    <property type="entry name" value="PH_2nd_LRR"/>
    <property type="match status" value="1"/>
</dbReference>
<gene>
    <name evidence="4" type="ORF">QBC46DRAFT_434567</name>
</gene>
<feature type="compositionally biased region" description="Polar residues" evidence="2">
    <location>
        <begin position="59"/>
        <end position="77"/>
    </location>
</feature>
<dbReference type="SUPFAM" id="SSF52047">
    <property type="entry name" value="RNI-like"/>
    <property type="match status" value="1"/>
</dbReference>
<evidence type="ECO:0000313" key="4">
    <source>
        <dbReference type="EMBL" id="KAK3940501.1"/>
    </source>
</evidence>
<organism evidence="4 5">
    <name type="scientific">Diplogelasinospora grovesii</name>
    <dbReference type="NCBI Taxonomy" id="303347"/>
    <lineage>
        <taxon>Eukaryota</taxon>
        <taxon>Fungi</taxon>
        <taxon>Dikarya</taxon>
        <taxon>Ascomycota</taxon>
        <taxon>Pezizomycotina</taxon>
        <taxon>Sordariomycetes</taxon>
        <taxon>Sordariomycetidae</taxon>
        <taxon>Sordariales</taxon>
        <taxon>Diplogelasinosporaceae</taxon>
        <taxon>Diplogelasinospora</taxon>
    </lineage>
</organism>
<reference evidence="5" key="1">
    <citation type="journal article" date="2023" name="Mol. Phylogenet. Evol.">
        <title>Genome-scale phylogeny and comparative genomics of the fungal order Sordariales.</title>
        <authorList>
            <person name="Hensen N."/>
            <person name="Bonometti L."/>
            <person name="Westerberg I."/>
            <person name="Brannstrom I.O."/>
            <person name="Guillou S."/>
            <person name="Cros-Aarteil S."/>
            <person name="Calhoun S."/>
            <person name="Haridas S."/>
            <person name="Kuo A."/>
            <person name="Mondo S."/>
            <person name="Pangilinan J."/>
            <person name="Riley R."/>
            <person name="LaButti K."/>
            <person name="Andreopoulos B."/>
            <person name="Lipzen A."/>
            <person name="Chen C."/>
            <person name="Yan M."/>
            <person name="Daum C."/>
            <person name="Ng V."/>
            <person name="Clum A."/>
            <person name="Steindorff A."/>
            <person name="Ohm R.A."/>
            <person name="Martin F."/>
            <person name="Silar P."/>
            <person name="Natvig D.O."/>
            <person name="Lalanne C."/>
            <person name="Gautier V."/>
            <person name="Ament-Velasquez S.L."/>
            <person name="Kruys A."/>
            <person name="Hutchinson M.I."/>
            <person name="Powell A.J."/>
            <person name="Barry K."/>
            <person name="Miller A.N."/>
            <person name="Grigoriev I.V."/>
            <person name="Debuchy R."/>
            <person name="Gladieux P."/>
            <person name="Hiltunen Thoren M."/>
            <person name="Johannesson H."/>
        </authorList>
    </citation>
    <scope>NUCLEOTIDE SEQUENCE [LARGE SCALE GENOMIC DNA]</scope>
    <source>
        <strain evidence="5">CBS 340.73</strain>
    </source>
</reference>
<name>A0AAN6N7B0_9PEZI</name>
<feature type="region of interest" description="Disordered" evidence="2">
    <location>
        <begin position="1161"/>
        <end position="1182"/>
    </location>
</feature>
<accession>A0AAN6N7B0</accession>
<protein>
    <submittedName>
        <fullName evidence="4">Protein NLRC3</fullName>
    </submittedName>
</protein>
<dbReference type="Gene3D" id="3.80.10.10">
    <property type="entry name" value="Ribonuclease Inhibitor"/>
    <property type="match status" value="1"/>
</dbReference>
<feature type="region of interest" description="Disordered" evidence="2">
    <location>
        <begin position="1"/>
        <end position="45"/>
    </location>
</feature>
<comment type="caution">
    <text evidence="4">The sequence shown here is derived from an EMBL/GenBank/DDBJ whole genome shotgun (WGS) entry which is preliminary data.</text>
</comment>
<evidence type="ECO:0000256" key="2">
    <source>
        <dbReference type="SAM" id="MobiDB-lite"/>
    </source>
</evidence>
<dbReference type="AlphaFoldDB" id="A0AAN6N7B0"/>
<dbReference type="EMBL" id="MU853795">
    <property type="protein sequence ID" value="KAK3940501.1"/>
    <property type="molecule type" value="Genomic_DNA"/>
</dbReference>
<dbReference type="InterPro" id="IPR052201">
    <property type="entry name" value="LRR-containing_regulator"/>
</dbReference>
<proteinExistence type="predicted"/>
<dbReference type="PANTHER" id="PTHR24111:SF0">
    <property type="entry name" value="LEUCINE-RICH REPEAT-CONTAINING PROTEIN"/>
    <property type="match status" value="1"/>
</dbReference>
<evidence type="ECO:0000256" key="1">
    <source>
        <dbReference type="ARBA" id="ARBA00022737"/>
    </source>
</evidence>
<feature type="region of interest" description="Disordered" evidence="2">
    <location>
        <begin position="59"/>
        <end position="87"/>
    </location>
</feature>
<dbReference type="InterPro" id="IPR032675">
    <property type="entry name" value="LRR_dom_sf"/>
</dbReference>
<feature type="compositionally biased region" description="Low complexity" evidence="2">
    <location>
        <begin position="22"/>
        <end position="39"/>
    </location>
</feature>